<name>A0A6J5E046_9BURK</name>
<organism evidence="3 4">
    <name type="scientific">Paraburkholderia humisilvae</name>
    <dbReference type="NCBI Taxonomy" id="627669"/>
    <lineage>
        <taxon>Bacteria</taxon>
        <taxon>Pseudomonadati</taxon>
        <taxon>Pseudomonadota</taxon>
        <taxon>Betaproteobacteria</taxon>
        <taxon>Burkholderiales</taxon>
        <taxon>Burkholderiaceae</taxon>
        <taxon>Paraburkholderia</taxon>
    </lineage>
</organism>
<dbReference type="CDD" id="cd00085">
    <property type="entry name" value="HNHc"/>
    <property type="match status" value="1"/>
</dbReference>
<evidence type="ECO:0000259" key="2">
    <source>
        <dbReference type="SMART" id="SM00507"/>
    </source>
</evidence>
<sequence>MSAATPRTVGSRWRVIRARQLRHHPLCAECLRRGHVTEATEVDHIIRLEDGGTDADTNLQSLCHDCHARKTAKENGARPRGCDANGMPTDPEHPWSR</sequence>
<gene>
    <name evidence="3" type="ORF">LMG29542_03366</name>
</gene>
<dbReference type="Proteomes" id="UP000494363">
    <property type="component" value="Unassembled WGS sequence"/>
</dbReference>
<dbReference type="Pfam" id="PF01844">
    <property type="entry name" value="HNH"/>
    <property type="match status" value="1"/>
</dbReference>
<dbReference type="GO" id="GO:0008270">
    <property type="term" value="F:zinc ion binding"/>
    <property type="evidence" value="ECO:0007669"/>
    <property type="project" value="InterPro"/>
</dbReference>
<accession>A0A6J5E046</accession>
<evidence type="ECO:0000313" key="4">
    <source>
        <dbReference type="Proteomes" id="UP000494363"/>
    </source>
</evidence>
<feature type="compositionally biased region" description="Basic and acidic residues" evidence="1">
    <location>
        <begin position="72"/>
        <end position="81"/>
    </location>
</feature>
<feature type="domain" description="HNH nuclease" evidence="2">
    <location>
        <begin position="16"/>
        <end position="68"/>
    </location>
</feature>
<protein>
    <recommendedName>
        <fullName evidence="2">HNH nuclease domain-containing protein</fullName>
    </recommendedName>
</protein>
<dbReference type="InterPro" id="IPR002711">
    <property type="entry name" value="HNH"/>
</dbReference>
<dbReference type="SMART" id="SM00507">
    <property type="entry name" value="HNHc"/>
    <property type="match status" value="1"/>
</dbReference>
<evidence type="ECO:0000256" key="1">
    <source>
        <dbReference type="SAM" id="MobiDB-lite"/>
    </source>
</evidence>
<proteinExistence type="predicted"/>
<dbReference type="EMBL" id="CADIKH010000014">
    <property type="protein sequence ID" value="CAB3758532.1"/>
    <property type="molecule type" value="Genomic_DNA"/>
</dbReference>
<evidence type="ECO:0000313" key="3">
    <source>
        <dbReference type="EMBL" id="CAB3758532.1"/>
    </source>
</evidence>
<dbReference type="InterPro" id="IPR003615">
    <property type="entry name" value="HNH_nuc"/>
</dbReference>
<keyword evidence="4" id="KW-1185">Reference proteome</keyword>
<dbReference type="RefSeq" id="WP_175227594.1">
    <property type="nucleotide sequence ID" value="NZ_CADIKH010000014.1"/>
</dbReference>
<dbReference type="GO" id="GO:0003676">
    <property type="term" value="F:nucleic acid binding"/>
    <property type="evidence" value="ECO:0007669"/>
    <property type="project" value="InterPro"/>
</dbReference>
<dbReference type="GO" id="GO:0004519">
    <property type="term" value="F:endonuclease activity"/>
    <property type="evidence" value="ECO:0007669"/>
    <property type="project" value="InterPro"/>
</dbReference>
<dbReference type="AlphaFoldDB" id="A0A6J5E046"/>
<reference evidence="3 4" key="1">
    <citation type="submission" date="2020-04" db="EMBL/GenBank/DDBJ databases">
        <authorList>
            <person name="De Canck E."/>
        </authorList>
    </citation>
    <scope>NUCLEOTIDE SEQUENCE [LARGE SCALE GENOMIC DNA]</scope>
    <source>
        <strain evidence="3 4">LMG 29542</strain>
    </source>
</reference>
<feature type="region of interest" description="Disordered" evidence="1">
    <location>
        <begin position="72"/>
        <end position="97"/>
    </location>
</feature>
<dbReference type="Gene3D" id="1.10.30.50">
    <property type="match status" value="1"/>
</dbReference>